<proteinExistence type="predicted"/>
<feature type="coiled-coil region" evidence="1">
    <location>
        <begin position="19"/>
        <end position="48"/>
    </location>
</feature>
<evidence type="ECO:0000256" key="1">
    <source>
        <dbReference type="SAM" id="Coils"/>
    </source>
</evidence>
<accession>X1JYB4</accession>
<name>X1JYB4_9ZZZZ</name>
<organism evidence="2">
    <name type="scientific">marine sediment metagenome</name>
    <dbReference type="NCBI Taxonomy" id="412755"/>
    <lineage>
        <taxon>unclassified sequences</taxon>
        <taxon>metagenomes</taxon>
        <taxon>ecological metagenomes</taxon>
    </lineage>
</organism>
<sequence>MSFTIHTGIEDVMDNDQLITDLTERVEAIMAQREEEEVDMDMDELRQELLRQVEMSREAPVKKRPYFEVIMDQVKAIQARYPKRLLCGSVALMLYGVIEKRSGGDIDFVAYEKKIIPNEHLSLQCRSPYKHCLFLGSYVKKGITIDGIRLQDLGQIIFWKRTYGRKKDIKDLKKYLDNQFIKEDEFIIKE</sequence>
<dbReference type="EMBL" id="BARU01031472">
    <property type="protein sequence ID" value="GAH74798.1"/>
    <property type="molecule type" value="Genomic_DNA"/>
</dbReference>
<keyword evidence="1" id="KW-0175">Coiled coil</keyword>
<evidence type="ECO:0000313" key="2">
    <source>
        <dbReference type="EMBL" id="GAH74798.1"/>
    </source>
</evidence>
<comment type="caution">
    <text evidence="2">The sequence shown here is derived from an EMBL/GenBank/DDBJ whole genome shotgun (WGS) entry which is preliminary data.</text>
</comment>
<protein>
    <submittedName>
        <fullName evidence="2">Uncharacterized protein</fullName>
    </submittedName>
</protein>
<dbReference type="AlphaFoldDB" id="X1JYB4"/>
<reference evidence="2" key="1">
    <citation type="journal article" date="2014" name="Front. Microbiol.">
        <title>High frequency of phylogenetically diverse reductive dehalogenase-homologous genes in deep subseafloor sedimentary metagenomes.</title>
        <authorList>
            <person name="Kawai M."/>
            <person name="Futagami T."/>
            <person name="Toyoda A."/>
            <person name="Takaki Y."/>
            <person name="Nishi S."/>
            <person name="Hori S."/>
            <person name="Arai W."/>
            <person name="Tsubouchi T."/>
            <person name="Morono Y."/>
            <person name="Uchiyama I."/>
            <person name="Ito T."/>
            <person name="Fujiyama A."/>
            <person name="Inagaki F."/>
            <person name="Takami H."/>
        </authorList>
    </citation>
    <scope>NUCLEOTIDE SEQUENCE</scope>
    <source>
        <strain evidence="2">Expedition CK06-06</strain>
    </source>
</reference>
<gene>
    <name evidence="2" type="ORF">S03H2_49770</name>
</gene>